<proteinExistence type="predicted"/>
<evidence type="ECO:0000313" key="2">
    <source>
        <dbReference type="Proteomes" id="UP000245938"/>
    </source>
</evidence>
<gene>
    <name evidence="1" type="ORF">DEX24_08130</name>
</gene>
<reference evidence="1 2" key="1">
    <citation type="submission" date="2018-05" db="EMBL/GenBank/DDBJ databases">
        <title>Kurthia sibirica genome sequence.</title>
        <authorList>
            <person name="Maclea K.S."/>
            <person name="Goen A.E."/>
        </authorList>
    </citation>
    <scope>NUCLEOTIDE SEQUENCE [LARGE SCALE GENOMIC DNA]</scope>
    <source>
        <strain evidence="1 2">ATCC 49154</strain>
    </source>
</reference>
<dbReference type="AlphaFoldDB" id="A0A2U3AM26"/>
<organism evidence="1 2">
    <name type="scientific">Kurthia sibirica</name>
    <dbReference type="NCBI Taxonomy" id="202750"/>
    <lineage>
        <taxon>Bacteria</taxon>
        <taxon>Bacillati</taxon>
        <taxon>Bacillota</taxon>
        <taxon>Bacilli</taxon>
        <taxon>Bacillales</taxon>
        <taxon>Caryophanaceae</taxon>
        <taxon>Kurthia</taxon>
    </lineage>
</organism>
<protein>
    <submittedName>
        <fullName evidence="1">Uncharacterized protein</fullName>
    </submittedName>
</protein>
<comment type="caution">
    <text evidence="1">The sequence shown here is derived from an EMBL/GenBank/DDBJ whole genome shotgun (WGS) entry which is preliminary data.</text>
</comment>
<dbReference type="OrthoDB" id="2456582at2"/>
<sequence>MYIVIVIVVIISVALFIKKLQSTSPHDTADTQVKVGFVHANGSLDFYVTKDGEFVSRAANQTFQLQDIEKIIATAEQTVVFSKTKDGTVYSEKQVDEIFEKHVGYVTYEFHFKNGEKFDSVVDVASNKQVKQRRELKQSLHKLTNILRQLELT</sequence>
<dbReference type="EMBL" id="QFVR01000008">
    <property type="protein sequence ID" value="PWI25564.1"/>
    <property type="molecule type" value="Genomic_DNA"/>
</dbReference>
<dbReference type="RefSeq" id="WP_109305923.1">
    <property type="nucleotide sequence ID" value="NZ_BJUF01000017.1"/>
</dbReference>
<name>A0A2U3AM26_9BACL</name>
<accession>A0A2U3AM26</accession>
<dbReference type="Proteomes" id="UP000245938">
    <property type="component" value="Unassembled WGS sequence"/>
</dbReference>
<evidence type="ECO:0000313" key="1">
    <source>
        <dbReference type="EMBL" id="PWI25564.1"/>
    </source>
</evidence>
<keyword evidence="2" id="KW-1185">Reference proteome</keyword>